<keyword evidence="11 18" id="KW-0472">Membrane</keyword>
<feature type="domain" description="Bulb-type lectin" evidence="21">
    <location>
        <begin position="20"/>
        <end position="147"/>
    </location>
</feature>
<keyword evidence="6 19" id="KW-0732">Signal</keyword>
<comment type="caution">
    <text evidence="22">The sequence shown here is derived from an EMBL/GenBank/DDBJ whole genome shotgun (WGS) entry which is preliminary data.</text>
</comment>
<dbReference type="SUPFAM" id="SSF56112">
    <property type="entry name" value="Protein kinase-like (PK-like)"/>
    <property type="match status" value="1"/>
</dbReference>
<keyword evidence="9 17" id="KW-0067">ATP-binding</keyword>
<accession>A0ABR0DW97</accession>
<dbReference type="CDD" id="cd00028">
    <property type="entry name" value="B_lectin"/>
    <property type="match status" value="1"/>
</dbReference>
<keyword evidence="12" id="KW-1015">Disulfide bond</keyword>
<reference evidence="22 23" key="1">
    <citation type="journal article" date="2023" name="bioRxiv">
        <title>Genome report: Whole genome sequence and annotation of Penstemon davidsonii.</title>
        <authorList>
            <person name="Ostevik K.L."/>
            <person name="Alabady M."/>
            <person name="Zhang M."/>
            <person name="Rausher M.D."/>
        </authorList>
    </citation>
    <scope>NUCLEOTIDE SEQUENCE [LARGE SCALE GENOMIC DNA]</scope>
    <source>
        <strain evidence="22">DNT005</strain>
        <tissue evidence="22">Whole leaf</tissue>
    </source>
</reference>
<feature type="chain" id="PRO_5046538760" description="Receptor-like serine/threonine-protein kinase" evidence="19">
    <location>
        <begin position="24"/>
        <end position="797"/>
    </location>
</feature>
<dbReference type="InterPro" id="IPR024171">
    <property type="entry name" value="SRK-like_kinase"/>
</dbReference>
<dbReference type="PANTHER" id="PTHR47976:SF108">
    <property type="entry name" value="G-TYPE LECTIN S-RECEPTOR-LIKE SERINE_THREONINE-PROTEIN KINASE LECRK1"/>
    <property type="match status" value="1"/>
</dbReference>
<evidence type="ECO:0000256" key="1">
    <source>
        <dbReference type="ARBA" id="ARBA00004167"/>
    </source>
</evidence>
<feature type="domain" description="Protein kinase" evidence="20">
    <location>
        <begin position="508"/>
        <end position="782"/>
    </location>
</feature>
<evidence type="ECO:0000256" key="4">
    <source>
        <dbReference type="ARBA" id="ARBA00022679"/>
    </source>
</evidence>
<keyword evidence="10 18" id="KW-1133">Transmembrane helix</keyword>
<feature type="transmembrane region" description="Helical" evidence="18">
    <location>
        <begin position="448"/>
        <end position="476"/>
    </location>
</feature>
<evidence type="ECO:0000256" key="13">
    <source>
        <dbReference type="ARBA" id="ARBA00023170"/>
    </source>
</evidence>
<proteinExistence type="inferred from homology"/>
<keyword evidence="14" id="KW-0325">Glycoprotein</keyword>
<dbReference type="Pfam" id="PF00069">
    <property type="entry name" value="Pkinase"/>
    <property type="match status" value="1"/>
</dbReference>
<gene>
    <name evidence="22" type="ORF">RD792_017873</name>
</gene>
<evidence type="ECO:0000256" key="18">
    <source>
        <dbReference type="SAM" id="Phobius"/>
    </source>
</evidence>
<comment type="catalytic activity">
    <reaction evidence="16 17">
        <text>L-seryl-[protein] + ATP = O-phospho-L-seryl-[protein] + ADP + H(+)</text>
        <dbReference type="Rhea" id="RHEA:17989"/>
        <dbReference type="Rhea" id="RHEA-COMP:9863"/>
        <dbReference type="Rhea" id="RHEA-COMP:11604"/>
        <dbReference type="ChEBI" id="CHEBI:15378"/>
        <dbReference type="ChEBI" id="CHEBI:29999"/>
        <dbReference type="ChEBI" id="CHEBI:30616"/>
        <dbReference type="ChEBI" id="CHEBI:83421"/>
        <dbReference type="ChEBI" id="CHEBI:456216"/>
        <dbReference type="EC" id="2.7.11.1"/>
    </reaction>
</comment>
<evidence type="ECO:0000256" key="2">
    <source>
        <dbReference type="ARBA" id="ARBA00022527"/>
    </source>
</evidence>
<keyword evidence="7 17" id="KW-0547">Nucleotide-binding</keyword>
<dbReference type="PANTHER" id="PTHR47976">
    <property type="entry name" value="G-TYPE LECTIN S-RECEPTOR-LIKE SERINE/THREONINE-PROTEIN KINASE SD2-5"/>
    <property type="match status" value="1"/>
</dbReference>
<dbReference type="Gene3D" id="3.30.200.20">
    <property type="entry name" value="Phosphorylase Kinase, domain 1"/>
    <property type="match status" value="1"/>
</dbReference>
<dbReference type="InterPro" id="IPR051343">
    <property type="entry name" value="G-type_lectin_kinases/EP1-like"/>
</dbReference>
<evidence type="ECO:0000259" key="21">
    <source>
        <dbReference type="PROSITE" id="PS50927"/>
    </source>
</evidence>
<dbReference type="CDD" id="cd01098">
    <property type="entry name" value="PAN_AP_plant"/>
    <property type="match status" value="1"/>
</dbReference>
<evidence type="ECO:0000313" key="22">
    <source>
        <dbReference type="EMBL" id="KAK4493251.1"/>
    </source>
</evidence>
<organism evidence="22 23">
    <name type="scientific">Penstemon davidsonii</name>
    <dbReference type="NCBI Taxonomy" id="160366"/>
    <lineage>
        <taxon>Eukaryota</taxon>
        <taxon>Viridiplantae</taxon>
        <taxon>Streptophyta</taxon>
        <taxon>Embryophyta</taxon>
        <taxon>Tracheophyta</taxon>
        <taxon>Spermatophyta</taxon>
        <taxon>Magnoliopsida</taxon>
        <taxon>eudicotyledons</taxon>
        <taxon>Gunneridae</taxon>
        <taxon>Pentapetalae</taxon>
        <taxon>asterids</taxon>
        <taxon>lamiids</taxon>
        <taxon>Lamiales</taxon>
        <taxon>Plantaginaceae</taxon>
        <taxon>Cheloneae</taxon>
        <taxon>Penstemon</taxon>
    </lineage>
</organism>
<dbReference type="Pfam" id="PF01453">
    <property type="entry name" value="B_lectin"/>
    <property type="match status" value="1"/>
</dbReference>
<dbReference type="InterPro" id="IPR011009">
    <property type="entry name" value="Kinase-like_dom_sf"/>
</dbReference>
<protein>
    <recommendedName>
        <fullName evidence="17">Receptor-like serine/threonine-protein kinase</fullName>
        <ecNumber evidence="17">2.7.11.1</ecNumber>
    </recommendedName>
</protein>
<evidence type="ECO:0000256" key="19">
    <source>
        <dbReference type="SAM" id="SignalP"/>
    </source>
</evidence>
<dbReference type="InterPro" id="IPR008271">
    <property type="entry name" value="Ser/Thr_kinase_AS"/>
</dbReference>
<name>A0ABR0DW97_9LAMI</name>
<evidence type="ECO:0000313" key="23">
    <source>
        <dbReference type="Proteomes" id="UP001291926"/>
    </source>
</evidence>
<evidence type="ECO:0000256" key="15">
    <source>
        <dbReference type="ARBA" id="ARBA00047899"/>
    </source>
</evidence>
<evidence type="ECO:0000256" key="11">
    <source>
        <dbReference type="ARBA" id="ARBA00023136"/>
    </source>
</evidence>
<keyword evidence="5 18" id="KW-0812">Transmembrane</keyword>
<comment type="subcellular location">
    <subcellularLocation>
        <location evidence="1">Membrane</location>
        <topology evidence="1">Single-pass membrane protein</topology>
    </subcellularLocation>
</comment>
<dbReference type="Gene3D" id="2.90.10.10">
    <property type="entry name" value="Bulb-type lectin domain"/>
    <property type="match status" value="2"/>
</dbReference>
<comment type="similarity">
    <text evidence="17">Belongs to the protein kinase superfamily. Ser/Thr protein kinase family.</text>
</comment>
<keyword evidence="2 17" id="KW-0723">Serine/threonine-protein kinase</keyword>
<evidence type="ECO:0000256" key="12">
    <source>
        <dbReference type="ARBA" id="ARBA00023157"/>
    </source>
</evidence>
<dbReference type="Gene3D" id="1.10.510.10">
    <property type="entry name" value="Transferase(Phosphotransferase) domain 1"/>
    <property type="match status" value="1"/>
</dbReference>
<sequence length="797" mass="89226">MAFAILCKIIFALLILLPISTTAQTNLNITLGSSIVANRSNSTWLSPSGEFAFGFQQIVPGGYLLAIWFNNIPERTIVWSANRNNLAEEGSIIQLFQDGRFELNDPRGQRIWAANLVGPRVAYAAMLDTGNFVLASNTSRVVWQSFDEPTDTLLPGQTLNQGQDLVASFSETNYSSGRFLFAMQTDGNLVFYTRNFPMNDNIFAYNATQTVGSGYQVVFNQSGFIFLAARNGTILSFLSSDSTSSSQSYQRAILEYDGVLRHYVYPRFANSTNGRAMGWSVSNFLPSNICMRIRSNNGPGACGFNSFCSLGTDQRPNCGCPYGYSPVDPNDRMSGCKPSFIPQSCDRELNETGLFSFIEMLNTNWPDSDYDHFEPVNEDWCRQACLDDCFCAVAIYRSSSCWKKKFPLSNGRLDSSVGGKALIKIMSDNATANATSCNQQNRKDRSTLIIAGSTLLGSSVFINLLLLSSLLFFVCYNRRKPKILQPSTVLPGVNIRSFSFIELQEATNGFKEELGSGNCSTVYKGVLDNENRKLIAVKKLGKIAEIAEVEFMAEVSSISKTNHKNLVQLLGYCDEGQNKLLVYEFMSNGSLASFLFENSRPKWYTRVQIACAIARGLCYLHEECSTQIIHCDIKPQNVLLDESLIAKISDFGISKLLRPDQTRTTTCIRGTRGYVAPEWFRNMPITVKVDVYSFGILLLELICCRRSVQTDVENENEEILSYWAYDCYKDRTLKLLVADDEEAIYDIKQFEKLLMISLWCIQEDPSLRPNMKRVLNMLEGSVEVPIPPNPESFTIIS</sequence>
<feature type="signal peptide" evidence="19">
    <location>
        <begin position="1"/>
        <end position="23"/>
    </location>
</feature>
<evidence type="ECO:0000256" key="17">
    <source>
        <dbReference type="PIRNR" id="PIRNR000641"/>
    </source>
</evidence>
<dbReference type="Proteomes" id="UP001291926">
    <property type="component" value="Unassembled WGS sequence"/>
</dbReference>
<evidence type="ECO:0000256" key="9">
    <source>
        <dbReference type="ARBA" id="ARBA00022840"/>
    </source>
</evidence>
<keyword evidence="3" id="KW-0245">EGF-like domain</keyword>
<dbReference type="PROSITE" id="PS50011">
    <property type="entry name" value="PROTEIN_KINASE_DOM"/>
    <property type="match status" value="1"/>
</dbReference>
<evidence type="ECO:0000256" key="14">
    <source>
        <dbReference type="ARBA" id="ARBA00023180"/>
    </source>
</evidence>
<dbReference type="EC" id="2.7.11.1" evidence="17"/>
<dbReference type="InterPro" id="IPR036426">
    <property type="entry name" value="Bulb-type_lectin_dom_sf"/>
</dbReference>
<keyword evidence="8 17" id="KW-0418">Kinase</keyword>
<evidence type="ECO:0000259" key="20">
    <source>
        <dbReference type="PROSITE" id="PS50011"/>
    </source>
</evidence>
<dbReference type="SMART" id="SM00220">
    <property type="entry name" value="S_TKc"/>
    <property type="match status" value="1"/>
</dbReference>
<evidence type="ECO:0000256" key="5">
    <source>
        <dbReference type="ARBA" id="ARBA00022692"/>
    </source>
</evidence>
<comment type="catalytic activity">
    <reaction evidence="15 17">
        <text>L-threonyl-[protein] + ATP = O-phospho-L-threonyl-[protein] + ADP + H(+)</text>
        <dbReference type="Rhea" id="RHEA:46608"/>
        <dbReference type="Rhea" id="RHEA-COMP:11060"/>
        <dbReference type="Rhea" id="RHEA-COMP:11605"/>
        <dbReference type="ChEBI" id="CHEBI:15378"/>
        <dbReference type="ChEBI" id="CHEBI:30013"/>
        <dbReference type="ChEBI" id="CHEBI:30616"/>
        <dbReference type="ChEBI" id="CHEBI:61977"/>
        <dbReference type="ChEBI" id="CHEBI:456216"/>
        <dbReference type="EC" id="2.7.11.1"/>
    </reaction>
</comment>
<keyword evidence="13" id="KW-0675">Receptor</keyword>
<evidence type="ECO:0000256" key="10">
    <source>
        <dbReference type="ARBA" id="ARBA00022989"/>
    </source>
</evidence>
<dbReference type="SUPFAM" id="SSF51110">
    <property type="entry name" value="alpha-D-mannose-specific plant lectins"/>
    <property type="match status" value="2"/>
</dbReference>
<evidence type="ECO:0000256" key="6">
    <source>
        <dbReference type="ARBA" id="ARBA00022729"/>
    </source>
</evidence>
<dbReference type="EMBL" id="JAYDYQ010000614">
    <property type="protein sequence ID" value="KAK4493251.1"/>
    <property type="molecule type" value="Genomic_DNA"/>
</dbReference>
<dbReference type="PROSITE" id="PS00108">
    <property type="entry name" value="PROTEIN_KINASE_ST"/>
    <property type="match status" value="1"/>
</dbReference>
<evidence type="ECO:0000256" key="3">
    <source>
        <dbReference type="ARBA" id="ARBA00022536"/>
    </source>
</evidence>
<dbReference type="PROSITE" id="PS50927">
    <property type="entry name" value="BULB_LECTIN"/>
    <property type="match status" value="1"/>
</dbReference>
<evidence type="ECO:0000256" key="7">
    <source>
        <dbReference type="ARBA" id="ARBA00022741"/>
    </source>
</evidence>
<keyword evidence="23" id="KW-1185">Reference proteome</keyword>
<keyword evidence="4 17" id="KW-0808">Transferase</keyword>
<evidence type="ECO:0000256" key="16">
    <source>
        <dbReference type="ARBA" id="ARBA00048679"/>
    </source>
</evidence>
<dbReference type="InterPro" id="IPR001480">
    <property type="entry name" value="Bulb-type_lectin_dom"/>
</dbReference>
<dbReference type="SMART" id="SM00108">
    <property type="entry name" value="B_lectin"/>
    <property type="match status" value="1"/>
</dbReference>
<evidence type="ECO:0000256" key="8">
    <source>
        <dbReference type="ARBA" id="ARBA00022777"/>
    </source>
</evidence>
<dbReference type="PIRSF" id="PIRSF000641">
    <property type="entry name" value="SRK"/>
    <property type="match status" value="1"/>
</dbReference>
<dbReference type="InterPro" id="IPR000719">
    <property type="entry name" value="Prot_kinase_dom"/>
</dbReference>